<feature type="region of interest" description="Disordered" evidence="1">
    <location>
        <begin position="89"/>
        <end position="111"/>
    </location>
</feature>
<feature type="compositionally biased region" description="Low complexity" evidence="1">
    <location>
        <begin position="89"/>
        <end position="104"/>
    </location>
</feature>
<evidence type="ECO:0000313" key="2">
    <source>
        <dbReference type="EMBL" id="TQO20375.1"/>
    </source>
</evidence>
<proteinExistence type="predicted"/>
<dbReference type="InterPro" id="IPR036702">
    <property type="entry name" value="ComB-like_sf"/>
</dbReference>
<evidence type="ECO:0008006" key="4">
    <source>
        <dbReference type="Google" id="ProtNLM"/>
    </source>
</evidence>
<gene>
    <name evidence="2" type="ORF">FB472_2007</name>
</gene>
<dbReference type="SUPFAM" id="SSF142823">
    <property type="entry name" value="ComB-like"/>
    <property type="match status" value="1"/>
</dbReference>
<dbReference type="EMBL" id="VFRA01000001">
    <property type="protein sequence ID" value="TQO20375.1"/>
    <property type="molecule type" value="Genomic_DNA"/>
</dbReference>
<reference evidence="2 3" key="1">
    <citation type="submission" date="2019-06" db="EMBL/GenBank/DDBJ databases">
        <title>Sequencing the genomes of 1000 actinobacteria strains.</title>
        <authorList>
            <person name="Klenk H.-P."/>
        </authorList>
    </citation>
    <scope>NUCLEOTIDE SEQUENCE [LARGE SCALE GENOMIC DNA]</scope>
    <source>
        <strain evidence="2 3">DSM 21947</strain>
    </source>
</reference>
<sequence length="197" mass="19814">MTGPRNQPQYQVRFGFGARQARELSPGADVLVWADALANGSGRVADLPGTFSILAAGTGAAPAVANWVLAQQVARSRRLTVAVIAAGDSQSGSQGDLQSGSQGDLQGGPQGGSEGGFTVDGLLAAGAIIDALADAGVDYISPEAASAVAAFTGLKSAHDHLLSASVAGQLRVQAFGRESLDAAIVSNAAARFEIVRE</sequence>
<name>A0A8H2K710_9MICO</name>
<organism evidence="2 3">
    <name type="scientific">Rhodoglobus vestalii</name>
    <dbReference type="NCBI Taxonomy" id="193384"/>
    <lineage>
        <taxon>Bacteria</taxon>
        <taxon>Bacillati</taxon>
        <taxon>Actinomycetota</taxon>
        <taxon>Actinomycetes</taxon>
        <taxon>Micrococcales</taxon>
        <taxon>Microbacteriaceae</taxon>
        <taxon>Rhodoglobus</taxon>
    </lineage>
</organism>
<dbReference type="GO" id="GO:0050532">
    <property type="term" value="F:2-phosphosulfolactate phosphatase activity"/>
    <property type="evidence" value="ECO:0007669"/>
    <property type="project" value="InterPro"/>
</dbReference>
<dbReference type="Gene3D" id="3.90.1560.10">
    <property type="entry name" value="ComB-like"/>
    <property type="match status" value="1"/>
</dbReference>
<accession>A0A8H2K710</accession>
<comment type="caution">
    <text evidence="2">The sequence shown here is derived from an EMBL/GenBank/DDBJ whole genome shotgun (WGS) entry which is preliminary data.</text>
</comment>
<dbReference type="AlphaFoldDB" id="A0A8H2K710"/>
<dbReference type="Proteomes" id="UP000316560">
    <property type="component" value="Unassembled WGS sequence"/>
</dbReference>
<keyword evidence="3" id="KW-1185">Reference proteome</keyword>
<evidence type="ECO:0000313" key="3">
    <source>
        <dbReference type="Proteomes" id="UP000316560"/>
    </source>
</evidence>
<dbReference type="RefSeq" id="WP_141990729.1">
    <property type="nucleotide sequence ID" value="NZ_VFRA01000001.1"/>
</dbReference>
<dbReference type="OrthoDB" id="8588453at2"/>
<dbReference type="GO" id="GO:0000287">
    <property type="term" value="F:magnesium ion binding"/>
    <property type="evidence" value="ECO:0007669"/>
    <property type="project" value="InterPro"/>
</dbReference>
<protein>
    <recommendedName>
        <fullName evidence="4">2-phosphosulfolactate phosphatase</fullName>
    </recommendedName>
</protein>
<evidence type="ECO:0000256" key="1">
    <source>
        <dbReference type="SAM" id="MobiDB-lite"/>
    </source>
</evidence>